<proteinExistence type="predicted"/>
<dbReference type="OrthoDB" id="2375554at2"/>
<dbReference type="AlphaFoldDB" id="A0A1V2A9N2"/>
<dbReference type="NCBIfam" id="TIGR02896">
    <property type="entry name" value="spore_III_AF"/>
    <property type="match status" value="1"/>
</dbReference>
<sequence>MQSIFDWLTSVLAILLCAAAIDMLIPESVMQKYVRLVTGLVIMTAIVSPVFSLLTNVDFSLQLENEQRTNVFQQQTDDQLNQLMETESLTANPYMEQQVYAEAEAALRSYPSCLIGHVEADVQQNDLNHLQVTVEEVERGGCPEEKIMDVLTQKWNMDAGQLNIVIQKGDAGGE</sequence>
<comment type="caution">
    <text evidence="2">The sequence shown here is derived from an EMBL/GenBank/DDBJ whole genome shotgun (WGS) entry which is preliminary data.</text>
</comment>
<dbReference type="Pfam" id="PF09581">
    <property type="entry name" value="Spore_III_AF"/>
    <property type="match status" value="1"/>
</dbReference>
<keyword evidence="1" id="KW-0472">Membrane</keyword>
<name>A0A1V2A9N2_9BACI</name>
<dbReference type="Proteomes" id="UP000188613">
    <property type="component" value="Unassembled WGS sequence"/>
</dbReference>
<keyword evidence="1" id="KW-1133">Transmembrane helix</keyword>
<protein>
    <submittedName>
        <fullName evidence="2">Stage III sporulation protein AF</fullName>
    </submittedName>
</protein>
<dbReference type="RefSeq" id="WP_076764839.1">
    <property type="nucleotide sequence ID" value="NZ_MSFI01000009.1"/>
</dbReference>
<organism evidence="2 3">
    <name type="scientific">Domibacillus epiphyticus</name>
    <dbReference type="NCBI Taxonomy" id="1714355"/>
    <lineage>
        <taxon>Bacteria</taxon>
        <taxon>Bacillati</taxon>
        <taxon>Bacillota</taxon>
        <taxon>Bacilli</taxon>
        <taxon>Bacillales</taxon>
        <taxon>Bacillaceae</taxon>
        <taxon>Domibacillus</taxon>
    </lineage>
</organism>
<evidence type="ECO:0000313" key="3">
    <source>
        <dbReference type="Proteomes" id="UP000188613"/>
    </source>
</evidence>
<dbReference type="InterPro" id="IPR014245">
    <property type="entry name" value="Spore_III_AF"/>
</dbReference>
<gene>
    <name evidence="2" type="ORF">BTO28_07130</name>
</gene>
<evidence type="ECO:0000256" key="1">
    <source>
        <dbReference type="SAM" id="Phobius"/>
    </source>
</evidence>
<evidence type="ECO:0000313" key="2">
    <source>
        <dbReference type="EMBL" id="OMP67706.1"/>
    </source>
</evidence>
<keyword evidence="3" id="KW-1185">Reference proteome</keyword>
<feature type="transmembrane region" description="Helical" evidence="1">
    <location>
        <begin position="33"/>
        <end position="54"/>
    </location>
</feature>
<accession>A0A1V2A9N2</accession>
<keyword evidence="1" id="KW-0812">Transmembrane</keyword>
<dbReference type="STRING" id="1714355.BTO28_07130"/>
<feature type="transmembrane region" description="Helical" evidence="1">
    <location>
        <begin position="6"/>
        <end position="26"/>
    </location>
</feature>
<dbReference type="EMBL" id="MSFI01000009">
    <property type="protein sequence ID" value="OMP67706.1"/>
    <property type="molecule type" value="Genomic_DNA"/>
</dbReference>
<reference evidence="2 3" key="1">
    <citation type="submission" date="2016-12" db="EMBL/GenBank/DDBJ databases">
        <title>Domibacillus sp. SAB 38T whole genome sequencing.</title>
        <authorList>
            <person name="Verma A."/>
            <person name="Ojha A.K."/>
            <person name="Krishnamurthi S."/>
        </authorList>
    </citation>
    <scope>NUCLEOTIDE SEQUENCE [LARGE SCALE GENOMIC DNA]</scope>
    <source>
        <strain evidence="2 3">SAB 38</strain>
    </source>
</reference>